<protein>
    <submittedName>
        <fullName evidence="2">Uncharacterized protein</fullName>
    </submittedName>
</protein>
<name>A0AAU8HVT6_9FIRM</name>
<feature type="transmembrane region" description="Helical" evidence="1">
    <location>
        <begin position="12"/>
        <end position="42"/>
    </location>
</feature>
<evidence type="ECO:0000313" key="2">
    <source>
        <dbReference type="EMBL" id="XCI29472.1"/>
    </source>
</evidence>
<keyword evidence="1" id="KW-1133">Transmembrane helix</keyword>
<organism evidence="2">
    <name type="scientific">Proteinivorax hydrogeniformans</name>
    <dbReference type="NCBI Taxonomy" id="1826727"/>
    <lineage>
        <taxon>Bacteria</taxon>
        <taxon>Bacillati</taxon>
        <taxon>Bacillota</taxon>
        <taxon>Clostridia</taxon>
        <taxon>Eubacteriales</taxon>
        <taxon>Proteinivoracaceae</taxon>
        <taxon>Proteinivorax</taxon>
    </lineage>
</organism>
<evidence type="ECO:0000256" key="1">
    <source>
        <dbReference type="SAM" id="Phobius"/>
    </source>
</evidence>
<sequence>MNDQMVKVILLAAVLMLVALFGDFVYLFALSFPVLMFAWMFLGALRNGSIGSGYKASLISVLVVWLGGFVTMNLMDTAAEPSVYIGGFPVATAIMVYVVWILPFILGTYAYGYFFEKDCITKEELKTLENKFRKES</sequence>
<proteinExistence type="predicted"/>
<gene>
    <name evidence="2" type="ORF">PRVXH_000793</name>
</gene>
<accession>A0AAU8HVT6</accession>
<reference evidence="2" key="1">
    <citation type="journal article" date="2018" name="Antonie Van Leeuwenhoek">
        <title>Proteinivorax hydrogeniformans sp. nov., an anaerobic, haloalkaliphilic bacterium fermenting proteinaceous compounds with high hydrogen production.</title>
        <authorList>
            <person name="Boltyanskaya Y."/>
            <person name="Detkova E."/>
            <person name="Pimenov N."/>
            <person name="Kevbrin V."/>
        </authorList>
    </citation>
    <scope>NUCLEOTIDE SEQUENCE</scope>
    <source>
        <strain evidence="2">Z-710</strain>
    </source>
</reference>
<dbReference type="EMBL" id="CP159485">
    <property type="protein sequence ID" value="XCI29472.1"/>
    <property type="molecule type" value="Genomic_DNA"/>
</dbReference>
<feature type="transmembrane region" description="Helical" evidence="1">
    <location>
        <begin position="94"/>
        <end position="114"/>
    </location>
</feature>
<feature type="transmembrane region" description="Helical" evidence="1">
    <location>
        <begin position="54"/>
        <end position="74"/>
    </location>
</feature>
<keyword evidence="1" id="KW-0812">Transmembrane</keyword>
<keyword evidence="1" id="KW-0472">Membrane</keyword>
<dbReference type="AlphaFoldDB" id="A0AAU8HVT6"/>
<dbReference type="RefSeq" id="WP_353894020.1">
    <property type="nucleotide sequence ID" value="NZ_CP159485.1"/>
</dbReference>
<reference evidence="2" key="2">
    <citation type="submission" date="2024-06" db="EMBL/GenBank/DDBJ databases">
        <authorList>
            <person name="Petrova K.O."/>
            <person name="Toshchakov S.V."/>
            <person name="Boltjanskaja Y.V."/>
            <person name="Kevbrin V.V."/>
        </authorList>
    </citation>
    <scope>NUCLEOTIDE SEQUENCE</scope>
    <source>
        <strain evidence="2">Z-710</strain>
    </source>
</reference>